<dbReference type="EMBL" id="BOMI01000014">
    <property type="protein sequence ID" value="GID72328.1"/>
    <property type="molecule type" value="Genomic_DNA"/>
</dbReference>
<protein>
    <recommendedName>
        <fullName evidence="4">Lipoprotein</fullName>
    </recommendedName>
</protein>
<comment type="caution">
    <text evidence="2">The sequence shown here is derived from an EMBL/GenBank/DDBJ whole genome shotgun (WGS) entry which is preliminary data.</text>
</comment>
<dbReference type="RefSeq" id="WP_203760286.1">
    <property type="nucleotide sequence ID" value="NZ_BAAABO010000025.1"/>
</dbReference>
<sequence>MRRVLLVAAAVAVVSGCGTVAGTPAGTPPPAAPAPSVPAELKATCDALGKVYGEKMAPFAQSLTTMVGRRDAGTQKQARESLEAFAAAVDEATRASGDAGLKADGKKAADQLRAKAADAKFFAGIRTDRDVSNTLGPALKEWLSPVTRHCS</sequence>
<reference evidence="2 3" key="1">
    <citation type="submission" date="2021-01" db="EMBL/GenBank/DDBJ databases">
        <title>Whole genome shotgun sequence of Actinoplanes deccanensis NBRC 13994.</title>
        <authorList>
            <person name="Komaki H."/>
            <person name="Tamura T."/>
        </authorList>
    </citation>
    <scope>NUCLEOTIDE SEQUENCE [LARGE SCALE GENOMIC DNA]</scope>
    <source>
        <strain evidence="2 3">NBRC 13994</strain>
    </source>
</reference>
<feature type="chain" id="PRO_5046735952" description="Lipoprotein" evidence="1">
    <location>
        <begin position="21"/>
        <end position="151"/>
    </location>
</feature>
<gene>
    <name evidence="2" type="ORF">Ade02nite_09690</name>
</gene>
<accession>A0ABQ3XX42</accession>
<name>A0ABQ3XX42_9ACTN</name>
<organism evidence="2 3">
    <name type="scientific">Paractinoplanes deccanensis</name>
    <dbReference type="NCBI Taxonomy" id="113561"/>
    <lineage>
        <taxon>Bacteria</taxon>
        <taxon>Bacillati</taxon>
        <taxon>Actinomycetota</taxon>
        <taxon>Actinomycetes</taxon>
        <taxon>Micromonosporales</taxon>
        <taxon>Micromonosporaceae</taxon>
        <taxon>Paractinoplanes</taxon>
    </lineage>
</organism>
<keyword evidence="3" id="KW-1185">Reference proteome</keyword>
<proteinExistence type="predicted"/>
<feature type="signal peptide" evidence="1">
    <location>
        <begin position="1"/>
        <end position="20"/>
    </location>
</feature>
<dbReference type="PROSITE" id="PS51257">
    <property type="entry name" value="PROKAR_LIPOPROTEIN"/>
    <property type="match status" value="1"/>
</dbReference>
<evidence type="ECO:0008006" key="4">
    <source>
        <dbReference type="Google" id="ProtNLM"/>
    </source>
</evidence>
<evidence type="ECO:0000313" key="3">
    <source>
        <dbReference type="Proteomes" id="UP000609879"/>
    </source>
</evidence>
<evidence type="ECO:0000256" key="1">
    <source>
        <dbReference type="SAM" id="SignalP"/>
    </source>
</evidence>
<evidence type="ECO:0000313" key="2">
    <source>
        <dbReference type="EMBL" id="GID72328.1"/>
    </source>
</evidence>
<dbReference type="Proteomes" id="UP000609879">
    <property type="component" value="Unassembled WGS sequence"/>
</dbReference>
<keyword evidence="1" id="KW-0732">Signal</keyword>